<dbReference type="PROSITE" id="PS51457">
    <property type="entry name" value="BEN"/>
    <property type="match status" value="1"/>
</dbReference>
<dbReference type="EMBL" id="RHFK02000018">
    <property type="protein sequence ID" value="TWW60951.1"/>
    <property type="molecule type" value="Genomic_DNA"/>
</dbReference>
<dbReference type="GO" id="GO:0000981">
    <property type="term" value="F:DNA-binding transcription factor activity, RNA polymerase II-specific"/>
    <property type="evidence" value="ECO:0007669"/>
    <property type="project" value="TreeGrafter"/>
</dbReference>
<dbReference type="PANTHER" id="PTHR46105:SF2">
    <property type="entry name" value="NUCLEUS ACCUMBENS-ASSOCIATED PROTEIN 2"/>
    <property type="match status" value="1"/>
</dbReference>
<dbReference type="GO" id="GO:0000978">
    <property type="term" value="F:RNA polymerase II cis-regulatory region sequence-specific DNA binding"/>
    <property type="evidence" value="ECO:0007669"/>
    <property type="project" value="TreeGrafter"/>
</dbReference>
<dbReference type="InterPro" id="IPR018379">
    <property type="entry name" value="BEN_domain"/>
</dbReference>
<feature type="region of interest" description="Disordered" evidence="1">
    <location>
        <begin position="357"/>
        <end position="412"/>
    </location>
</feature>
<evidence type="ECO:0000259" key="2">
    <source>
        <dbReference type="PROSITE" id="PS51457"/>
    </source>
</evidence>
<protein>
    <submittedName>
        <fullName evidence="3">Nucleus accumbens-associated protein 2</fullName>
    </submittedName>
</protein>
<evidence type="ECO:0000313" key="4">
    <source>
        <dbReference type="Proteomes" id="UP000324091"/>
    </source>
</evidence>
<dbReference type="Pfam" id="PF10523">
    <property type="entry name" value="BEN"/>
    <property type="match status" value="1"/>
</dbReference>
<dbReference type="Proteomes" id="UP000324091">
    <property type="component" value="Chromosome 5"/>
</dbReference>
<accession>A0A5C6N3L9</accession>
<dbReference type="SMART" id="SM01025">
    <property type="entry name" value="BEN"/>
    <property type="match status" value="1"/>
</dbReference>
<feature type="compositionally biased region" description="Basic and acidic residues" evidence="1">
    <location>
        <begin position="317"/>
        <end position="329"/>
    </location>
</feature>
<dbReference type="InterPro" id="IPR050457">
    <property type="entry name" value="ZnFinger_BTB_dom_contain"/>
</dbReference>
<comment type="caution">
    <text evidence="3">The sequence shown here is derived from an EMBL/GenBank/DDBJ whole genome shotgun (WGS) entry which is preliminary data.</text>
</comment>
<sequence length="412" mass="45100">MFPQGSRYKENRTGPKSCGTLWLSDFMKRICHDGQTGICLRIVLPAEMQGMYSQEHLCSEGAASGEICGRLFVWDRNPCMSIFELRGFANGFLFLFQVQEKMEIPSLPLANERRPCVLVGRDNMALPASLISQIGYRCHPSLYTEGDPGEKVELVAGSGVLMTRGQLMNCHLCAGVKHKVLLRRLLATFFDRNTLANSCGTGIRSSTNDPSRKPLDNRVLNTVKLYCQNFAPNFKESEMNVIAADMCTNARRVRKRWLPKIQSLLPDSLPPSPCLSHPRKAKRGGQGGDAAVQPSNSLLEPDLQAVGTSYNEAPPNELHHREEAGEGEVAGKREDTLPHLQFASSRGVGGQLEEVLMGGEADGGGKLQTGHPPHLPLYASSSQASPQNTVPPPSPHLPDTDHKGAWPLENSQ</sequence>
<evidence type="ECO:0000256" key="1">
    <source>
        <dbReference type="SAM" id="MobiDB-lite"/>
    </source>
</evidence>
<dbReference type="Gene3D" id="1.10.10.2590">
    <property type="entry name" value="BEN domain"/>
    <property type="match status" value="1"/>
</dbReference>
<name>A0A5C6N3L9_9TELE</name>
<feature type="compositionally biased region" description="Polar residues" evidence="1">
    <location>
        <begin position="379"/>
        <end position="388"/>
    </location>
</feature>
<dbReference type="PANTHER" id="PTHR46105">
    <property type="entry name" value="AGAP004733-PA"/>
    <property type="match status" value="1"/>
</dbReference>
<feature type="region of interest" description="Disordered" evidence="1">
    <location>
        <begin position="307"/>
        <end position="329"/>
    </location>
</feature>
<gene>
    <name evidence="3" type="ORF">D4764_05G0010410</name>
</gene>
<feature type="region of interest" description="Disordered" evidence="1">
    <location>
        <begin position="268"/>
        <end position="295"/>
    </location>
</feature>
<evidence type="ECO:0000313" key="3">
    <source>
        <dbReference type="EMBL" id="TWW60951.1"/>
    </source>
</evidence>
<proteinExistence type="predicted"/>
<keyword evidence="4" id="KW-1185">Reference proteome</keyword>
<organism evidence="3 4">
    <name type="scientific">Takifugu flavidus</name>
    <name type="common">sansaifugu</name>
    <dbReference type="NCBI Taxonomy" id="433684"/>
    <lineage>
        <taxon>Eukaryota</taxon>
        <taxon>Metazoa</taxon>
        <taxon>Chordata</taxon>
        <taxon>Craniata</taxon>
        <taxon>Vertebrata</taxon>
        <taxon>Euteleostomi</taxon>
        <taxon>Actinopterygii</taxon>
        <taxon>Neopterygii</taxon>
        <taxon>Teleostei</taxon>
        <taxon>Neoteleostei</taxon>
        <taxon>Acanthomorphata</taxon>
        <taxon>Eupercaria</taxon>
        <taxon>Tetraodontiformes</taxon>
        <taxon>Tetradontoidea</taxon>
        <taxon>Tetraodontidae</taxon>
        <taxon>Takifugu</taxon>
    </lineage>
</organism>
<reference evidence="3 4" key="1">
    <citation type="submission" date="2019-04" db="EMBL/GenBank/DDBJ databases">
        <title>Chromosome genome assembly for Takifugu flavidus.</title>
        <authorList>
            <person name="Xiao S."/>
        </authorList>
    </citation>
    <scope>NUCLEOTIDE SEQUENCE [LARGE SCALE GENOMIC DNA]</scope>
    <source>
        <strain evidence="3">HTHZ2018</strain>
        <tissue evidence="3">Muscle</tissue>
    </source>
</reference>
<feature type="domain" description="BEN" evidence="2">
    <location>
        <begin position="157"/>
        <end position="254"/>
    </location>
</feature>
<dbReference type="FunFam" id="1.10.10.2590:FF:000002">
    <property type="entry name" value="Putative nucleus accumbens-associated protein 2"/>
    <property type="match status" value="1"/>
</dbReference>
<dbReference type="AlphaFoldDB" id="A0A5C6N3L9"/>